<gene>
    <name evidence="2" type="ORF">GWK47_016073</name>
</gene>
<keyword evidence="3" id="KW-1185">Reference proteome</keyword>
<evidence type="ECO:0000256" key="1">
    <source>
        <dbReference type="SAM" id="MobiDB-lite"/>
    </source>
</evidence>
<proteinExistence type="predicted"/>
<dbReference type="AlphaFoldDB" id="A0A8J4XRY4"/>
<feature type="region of interest" description="Disordered" evidence="1">
    <location>
        <begin position="1"/>
        <end position="37"/>
    </location>
</feature>
<evidence type="ECO:0000313" key="3">
    <source>
        <dbReference type="Proteomes" id="UP000770661"/>
    </source>
</evidence>
<feature type="compositionally biased region" description="Polar residues" evidence="1">
    <location>
        <begin position="22"/>
        <end position="35"/>
    </location>
</feature>
<dbReference type="Proteomes" id="UP000770661">
    <property type="component" value="Unassembled WGS sequence"/>
</dbReference>
<accession>A0A8J4XRY4</accession>
<dbReference type="EMBL" id="JACEEZ010021400">
    <property type="protein sequence ID" value="KAG0713512.1"/>
    <property type="molecule type" value="Genomic_DNA"/>
</dbReference>
<comment type="caution">
    <text evidence="2">The sequence shown here is derived from an EMBL/GenBank/DDBJ whole genome shotgun (WGS) entry which is preliminary data.</text>
</comment>
<organism evidence="2 3">
    <name type="scientific">Chionoecetes opilio</name>
    <name type="common">Atlantic snow crab</name>
    <name type="synonym">Cancer opilio</name>
    <dbReference type="NCBI Taxonomy" id="41210"/>
    <lineage>
        <taxon>Eukaryota</taxon>
        <taxon>Metazoa</taxon>
        <taxon>Ecdysozoa</taxon>
        <taxon>Arthropoda</taxon>
        <taxon>Crustacea</taxon>
        <taxon>Multicrustacea</taxon>
        <taxon>Malacostraca</taxon>
        <taxon>Eumalacostraca</taxon>
        <taxon>Eucarida</taxon>
        <taxon>Decapoda</taxon>
        <taxon>Pleocyemata</taxon>
        <taxon>Brachyura</taxon>
        <taxon>Eubrachyura</taxon>
        <taxon>Majoidea</taxon>
        <taxon>Majidae</taxon>
        <taxon>Chionoecetes</taxon>
    </lineage>
</organism>
<reference evidence="2" key="1">
    <citation type="submission" date="2020-07" db="EMBL/GenBank/DDBJ databases">
        <title>The High-quality genome of the commercially important snow crab, Chionoecetes opilio.</title>
        <authorList>
            <person name="Jeong J.-H."/>
            <person name="Ryu S."/>
        </authorList>
    </citation>
    <scope>NUCLEOTIDE SEQUENCE</scope>
    <source>
        <strain evidence="2">MADBK_172401_WGS</strain>
        <tissue evidence="2">Digestive gland</tissue>
    </source>
</reference>
<protein>
    <submittedName>
        <fullName evidence="2">Uncharacterized protein</fullName>
    </submittedName>
</protein>
<sequence>MASLKGQEAGSKGSRHIIRPVPQQSTPRRVTQVTAQGGPKVKLFQTGAVTGGASDSSPENSLSYIGSNAHPSLCQFAPKKRATLRAPGVTRNQWYPADGHFKTSHATPEMSTYSNIGQGCVVVAESKFTDKIKMFFVSSENVAEVASELVERYQEAQTVKGTQQFHRFVPQCDPIGVLKVYKLSVGEGNNVSVKKNVKGEELEVCEDKELVVRMFVACIYMEELWFAMIEEMSEEFGDALMIFLHPKGKPGSHAFVQSKADKCWVTHENVLRIMTNPNLQGARRIHYCFKLNEMEEAEQNFLSLQK</sequence>
<evidence type="ECO:0000313" key="2">
    <source>
        <dbReference type="EMBL" id="KAG0713512.1"/>
    </source>
</evidence>
<name>A0A8J4XRY4_CHIOP</name>